<dbReference type="GO" id="GO:0005507">
    <property type="term" value="F:copper ion binding"/>
    <property type="evidence" value="ECO:0007669"/>
    <property type="project" value="InterPro"/>
</dbReference>
<organism evidence="1 2">
    <name type="scientific">Acinetobacter junii</name>
    <dbReference type="NCBI Taxonomy" id="40215"/>
    <lineage>
        <taxon>Bacteria</taxon>
        <taxon>Pseudomonadati</taxon>
        <taxon>Pseudomonadota</taxon>
        <taxon>Gammaproteobacteria</taxon>
        <taxon>Moraxellales</taxon>
        <taxon>Moraxellaceae</taxon>
        <taxon>Acinetobacter</taxon>
    </lineage>
</organism>
<dbReference type="AlphaFoldDB" id="A0A365PJU7"/>
<name>A0A365PJU7_ACIJU</name>
<dbReference type="InterPro" id="IPR007939">
    <property type="entry name" value="Cu-R_B_prcur"/>
</dbReference>
<dbReference type="STRING" id="40215.BVL33_05040"/>
<reference evidence="1 2" key="1">
    <citation type="submission" date="2018-04" db="EMBL/GenBank/DDBJ databases">
        <title>Acinetobacter junii Genome sequencing and assembly.</title>
        <authorList>
            <person name="Su J."/>
            <person name="Rensing C."/>
            <person name="Mazhar H.S."/>
        </authorList>
    </citation>
    <scope>NUCLEOTIDE SEQUENCE [LARGE SCALE GENOMIC DNA]</scope>
    <source>
        <strain evidence="1 2">SC22</strain>
    </source>
</reference>
<sequence>MHIIKQSSKMKRYTQLIVVSGIASSLGGFAHAHEAHNQMLQMNQASQQQTVVMETSKADHHKHEQSKLAYSSDVQDAEHSHHNEHGGQIYQSTSLENTWTVDEDGNGSVSTELKTWVGTDENKIFIKAHVEKAESEKAETEAMTLYSRNIADFWDIQAGVRYQYQPEHQLDQDQWSAVFGLHGLAPYFFETEAYVFAGQDQRWQLSLETSRDLLFTQKLIAQPYLNADVVLSDESKYAKKSGLSKLQTGVQVRYEINKKLMPFVDVAYAYHKGAEQTPWQSASESEKGWLYATGLTLKF</sequence>
<dbReference type="Proteomes" id="UP000253688">
    <property type="component" value="Unassembled WGS sequence"/>
</dbReference>
<comment type="caution">
    <text evidence="1">The sequence shown here is derived from an EMBL/GenBank/DDBJ whole genome shotgun (WGS) entry which is preliminary data.</text>
</comment>
<dbReference type="EMBL" id="QEWH01000032">
    <property type="protein sequence ID" value="RBA48498.1"/>
    <property type="molecule type" value="Genomic_DNA"/>
</dbReference>
<accession>A0A365PJU7</accession>
<dbReference type="RefSeq" id="WP_112987411.1">
    <property type="nucleotide sequence ID" value="NZ_CP131470.1"/>
</dbReference>
<protein>
    <submittedName>
        <fullName evidence="1">Copper resistance protein B</fullName>
    </submittedName>
</protein>
<dbReference type="GO" id="GO:0006878">
    <property type="term" value="P:intracellular copper ion homeostasis"/>
    <property type="evidence" value="ECO:0007669"/>
    <property type="project" value="InterPro"/>
</dbReference>
<proteinExistence type="predicted"/>
<evidence type="ECO:0000313" key="2">
    <source>
        <dbReference type="Proteomes" id="UP000253688"/>
    </source>
</evidence>
<dbReference type="Pfam" id="PF05275">
    <property type="entry name" value="CopB"/>
    <property type="match status" value="1"/>
</dbReference>
<dbReference type="GO" id="GO:0009279">
    <property type="term" value="C:cell outer membrane"/>
    <property type="evidence" value="ECO:0007669"/>
    <property type="project" value="InterPro"/>
</dbReference>
<gene>
    <name evidence="1" type="ORF">DC346_06385</name>
</gene>
<evidence type="ECO:0000313" key="1">
    <source>
        <dbReference type="EMBL" id="RBA48498.1"/>
    </source>
</evidence>